<comment type="subcellular location">
    <subcellularLocation>
        <location evidence="1">Chlorosome</location>
        <location evidence="1">Chlorosome envelope</location>
    </subcellularLocation>
</comment>
<dbReference type="InterPro" id="IPR038387">
    <property type="entry name" value="Bchl_C-bd_sf"/>
</dbReference>
<evidence type="ECO:0000313" key="15">
    <source>
        <dbReference type="Proteomes" id="UP001431572"/>
    </source>
</evidence>
<evidence type="ECO:0000256" key="5">
    <source>
        <dbReference type="ARBA" id="ARBA00022531"/>
    </source>
</evidence>
<organism evidence="12 14">
    <name type="scientific">Candidatus Chlorohelix allophototropha</name>
    <dbReference type="NCBI Taxonomy" id="3003348"/>
    <lineage>
        <taxon>Bacteria</taxon>
        <taxon>Bacillati</taxon>
        <taxon>Chloroflexota</taxon>
        <taxon>Chloroflexia</taxon>
        <taxon>Candidatus Chloroheliales</taxon>
        <taxon>Candidatus Chloroheliaceae</taxon>
        <taxon>Candidatus Chlorohelix</taxon>
    </lineage>
</organism>
<keyword evidence="10" id="KW-0157">Chromophore</keyword>
<evidence type="ECO:0000256" key="6">
    <source>
        <dbReference type="ARBA" id="ARBA00022723"/>
    </source>
</evidence>
<proteinExistence type="inferred from homology"/>
<dbReference type="RefSeq" id="WP_341468976.1">
    <property type="nucleotide sequence ID" value="NZ_CP128399.1"/>
</dbReference>
<dbReference type="GO" id="GO:0042314">
    <property type="term" value="F:bacteriochlorophyll binding"/>
    <property type="evidence" value="ECO:0007669"/>
    <property type="project" value="UniProtKB-KW"/>
</dbReference>
<sequence>MAGLVARVASDAAEFFEVQSDGWWMWVAGMLRTTGDAVERICANTWGVSSGGRVPQVETPVVASPGRFREKQIESRFTKLG</sequence>
<dbReference type="Proteomes" id="UP000521676">
    <property type="component" value="Unassembled WGS sequence"/>
</dbReference>
<dbReference type="EMBL" id="CP128399">
    <property type="protein sequence ID" value="WJW67080.1"/>
    <property type="molecule type" value="Genomic_DNA"/>
</dbReference>
<evidence type="ECO:0000256" key="9">
    <source>
        <dbReference type="ARBA" id="ARBA00022982"/>
    </source>
</evidence>
<keyword evidence="15" id="KW-1185">Reference proteome</keyword>
<keyword evidence="4" id="KW-0148">Chlorophyll</keyword>
<reference evidence="12 14" key="1">
    <citation type="submission" date="2020-06" db="EMBL/GenBank/DDBJ databases">
        <title>Anoxygenic phototrophic Chloroflexota member uses a Type I reaction center.</title>
        <authorList>
            <person name="Tsuji J.M."/>
            <person name="Shaw N.A."/>
            <person name="Nagashima S."/>
            <person name="Venkiteswaran J."/>
            <person name="Schiff S.L."/>
            <person name="Hanada S."/>
            <person name="Tank M."/>
            <person name="Neufeld J.D."/>
        </authorList>
    </citation>
    <scope>NUCLEOTIDE SEQUENCE [LARGE SCALE GENOMIC DNA]</scope>
    <source>
        <strain evidence="12">L227-S17</strain>
    </source>
</reference>
<dbReference type="GO" id="GO:0033105">
    <property type="term" value="C:chlorosome envelope"/>
    <property type="evidence" value="ECO:0007669"/>
    <property type="project" value="UniProtKB-SubCell"/>
</dbReference>
<reference evidence="13" key="2">
    <citation type="journal article" date="2024" name="Nature">
        <title>Anoxygenic phototroph of the Chloroflexota uses a type I reaction centre.</title>
        <authorList>
            <person name="Tsuji J.M."/>
            <person name="Shaw N.A."/>
            <person name="Nagashima S."/>
            <person name="Venkiteswaran J.J."/>
            <person name="Schiff S.L."/>
            <person name="Watanabe T."/>
            <person name="Fukui M."/>
            <person name="Hanada S."/>
            <person name="Tank M."/>
            <person name="Neufeld J.D."/>
        </authorList>
    </citation>
    <scope>NUCLEOTIDE SEQUENCE</scope>
    <source>
        <strain evidence="13">L227-S17</strain>
    </source>
</reference>
<keyword evidence="9" id="KW-0249">Electron transport</keyword>
<evidence type="ECO:0000256" key="4">
    <source>
        <dbReference type="ARBA" id="ARBA00022494"/>
    </source>
</evidence>
<keyword evidence="6" id="KW-0479">Metal-binding</keyword>
<evidence type="ECO:0000313" key="12">
    <source>
        <dbReference type="EMBL" id="NWJ45202.1"/>
    </source>
</evidence>
<dbReference type="Proteomes" id="UP001431572">
    <property type="component" value="Chromosome 1"/>
</dbReference>
<evidence type="ECO:0000256" key="7">
    <source>
        <dbReference type="ARBA" id="ARBA00022842"/>
    </source>
</evidence>
<keyword evidence="3" id="KW-0813">Transport</keyword>
<evidence type="ECO:0000313" key="13">
    <source>
        <dbReference type="EMBL" id="WJW67080.1"/>
    </source>
</evidence>
<evidence type="ECO:0000256" key="2">
    <source>
        <dbReference type="ARBA" id="ARBA00008065"/>
    </source>
</evidence>
<evidence type="ECO:0000313" key="14">
    <source>
        <dbReference type="Proteomes" id="UP000521676"/>
    </source>
</evidence>
<evidence type="ECO:0000256" key="3">
    <source>
        <dbReference type="ARBA" id="ARBA00022448"/>
    </source>
</evidence>
<dbReference type="AlphaFoldDB" id="A0A8T7LY47"/>
<comment type="similarity">
    <text evidence="2">Belongs to the BChl C/E-binding protein family.</text>
</comment>
<evidence type="ECO:0000256" key="8">
    <source>
        <dbReference type="ARBA" id="ARBA00022956"/>
    </source>
</evidence>
<protein>
    <submittedName>
        <fullName evidence="12">Uncharacterized protein</fullName>
    </submittedName>
</protein>
<keyword evidence="5" id="KW-0602">Photosynthesis</keyword>
<dbReference type="EMBL" id="JACATZ010000001">
    <property type="protein sequence ID" value="NWJ45202.1"/>
    <property type="molecule type" value="Genomic_DNA"/>
</dbReference>
<keyword evidence="11" id="KW-0151">Chlorosome</keyword>
<gene>
    <name evidence="12" type="ORF">HXX08_04905</name>
    <name evidence="13" type="ORF">OZ401_000329</name>
</gene>
<accession>A0A8T7LY47</accession>
<keyword evidence="8" id="KW-0076">Bacteriochlorophyll</keyword>
<keyword evidence="7" id="KW-0460">Magnesium</keyword>
<dbReference type="Gene3D" id="1.20.5.950">
    <property type="entry name" value="bacteriochlorophyll c-binding protein"/>
    <property type="match status" value="1"/>
</dbReference>
<evidence type="ECO:0000256" key="10">
    <source>
        <dbReference type="ARBA" id="ARBA00022991"/>
    </source>
</evidence>
<dbReference type="Pfam" id="PF02043">
    <property type="entry name" value="Bac_chlorC"/>
    <property type="match status" value="1"/>
</dbReference>
<name>A0A8T7LY47_9CHLR</name>
<dbReference type="InterPro" id="IPR001470">
    <property type="entry name" value="Bchl_c-bd"/>
</dbReference>
<evidence type="ECO:0000256" key="1">
    <source>
        <dbReference type="ARBA" id="ARBA00004357"/>
    </source>
</evidence>
<dbReference type="GO" id="GO:0046872">
    <property type="term" value="F:metal ion binding"/>
    <property type="evidence" value="ECO:0007669"/>
    <property type="project" value="UniProtKB-KW"/>
</dbReference>
<dbReference type="GO" id="GO:0015979">
    <property type="term" value="P:photosynthesis"/>
    <property type="evidence" value="ECO:0007669"/>
    <property type="project" value="UniProtKB-KW"/>
</dbReference>
<evidence type="ECO:0000256" key="11">
    <source>
        <dbReference type="ARBA" id="ARBA00023021"/>
    </source>
</evidence>